<organism evidence="1 2">
    <name type="scientific">Flavobacterium columnare</name>
    <dbReference type="NCBI Taxonomy" id="996"/>
    <lineage>
        <taxon>Bacteria</taxon>
        <taxon>Pseudomonadati</taxon>
        <taxon>Bacteroidota</taxon>
        <taxon>Flavobacteriia</taxon>
        <taxon>Flavobacteriales</taxon>
        <taxon>Flavobacteriaceae</taxon>
        <taxon>Flavobacterium</taxon>
    </lineage>
</organism>
<reference evidence="1 2" key="1">
    <citation type="journal article" date="2017" name="Infect. Genet. Evol.">
        <title>Comparative genome analysis of fish pathogen Flavobacterium columnare reveals extensive sequence diversity within the species.</title>
        <authorList>
            <person name="Kayansamruaj P."/>
            <person name="Dong H.T."/>
            <person name="Hirono I."/>
            <person name="Kondo H."/>
            <person name="Senapin S."/>
            <person name="Rodkhum C."/>
        </authorList>
    </citation>
    <scope>NUCLEOTIDE SEQUENCE [LARGE SCALE GENOMIC DNA]</scope>
    <source>
        <strain evidence="1 2">1214</strain>
    </source>
</reference>
<dbReference type="AlphaFoldDB" id="A0A246GDI3"/>
<evidence type="ECO:0000313" key="1">
    <source>
        <dbReference type="EMBL" id="OWP79368.1"/>
    </source>
</evidence>
<comment type="caution">
    <text evidence="1">The sequence shown here is derived from an EMBL/GenBank/DDBJ whole genome shotgun (WGS) entry which is preliminary data.</text>
</comment>
<dbReference type="InterPro" id="IPR027417">
    <property type="entry name" value="P-loop_NTPase"/>
</dbReference>
<dbReference type="EMBL" id="MTCY01000004">
    <property type="protein sequence ID" value="OWP79368.1"/>
    <property type="molecule type" value="Genomic_DNA"/>
</dbReference>
<proteinExistence type="predicted"/>
<gene>
    <name evidence="1" type="ORF">BWK62_02385</name>
</gene>
<dbReference type="SUPFAM" id="SSF52540">
    <property type="entry name" value="P-loop containing nucleoside triphosphate hydrolases"/>
    <property type="match status" value="1"/>
</dbReference>
<accession>A0A246GDI3</accession>
<name>A0A246GDI3_9FLAO</name>
<sequence>MSFKLLAIRPLDGCNEKFLKNLEENRIYKFYNDYTFHYEKNSNELKEIAYTENVPADLYSKDNVKINVSAIVGKNGSGKSTIIELLSQFLFCISLKFEHIISKDFIKNHSLNEYQAKQFLTELENFNNSFNISLIYELDDSIYQINKIGADFEFNRFEKKQKMTNLFDSKEKVDFSKIKQRFFFYTILENYSLYGLNTNELGIWLKSIFHKNDGYQTPIVINPMRTEGIIDVNRLTFLSKQRLLSNIFQKVQDGIKIKDSLRNLVNDKIAHKITLKLDFRKFLVLDEKDLKRVNEKFLCEIDGKSIHLYYTEKYGDRFEQILKCFYPNFDLIEKIKPTDILTKEYILKKVFTIVKKYPEYKFYRTKVFRAKKNEKNEELCFQDIANDTSHSTLKLRQAINFLVFNYFELESDIHKDFLLSTDKNEGISDIINLKIEKWKNEDLEKSRIKNLNADLDIETSIIEISSKYDIINFLPPSFFEVDIDFFEKGSFNDLSSGEKQLIFGSTSVIYHLLNLKSISPEKRVRYYNFNIIFDEIELCFHPEFQRKYVNFLTDRLKSIDVQYLNINIIFISHSPFILSDIPKQNVLFLEVENGKSKPSNYKGDNTFGENIHEMFAGGFFMDSTKGAFVESKIKELLQELKTVSQNDFFEKKDGYQKLINLIGESYIKTILQNHLDEAIAKYENKSLLEIEQERLVKRLEEINKLTQNGKN</sequence>
<dbReference type="Proteomes" id="UP000198034">
    <property type="component" value="Unassembled WGS sequence"/>
</dbReference>
<dbReference type="Gene3D" id="3.40.50.300">
    <property type="entry name" value="P-loop containing nucleotide triphosphate hydrolases"/>
    <property type="match status" value="2"/>
</dbReference>
<evidence type="ECO:0000313" key="2">
    <source>
        <dbReference type="Proteomes" id="UP000198034"/>
    </source>
</evidence>
<protein>
    <recommendedName>
        <fullName evidence="3">ATPase AAA-type core domain-containing protein</fullName>
    </recommendedName>
</protein>
<evidence type="ECO:0008006" key="3">
    <source>
        <dbReference type="Google" id="ProtNLM"/>
    </source>
</evidence>